<accession>A0ACC2M9Q9</accession>
<organism evidence="1 2">
    <name type="scientific">Persea americana</name>
    <name type="common">Avocado</name>
    <dbReference type="NCBI Taxonomy" id="3435"/>
    <lineage>
        <taxon>Eukaryota</taxon>
        <taxon>Viridiplantae</taxon>
        <taxon>Streptophyta</taxon>
        <taxon>Embryophyta</taxon>
        <taxon>Tracheophyta</taxon>
        <taxon>Spermatophyta</taxon>
        <taxon>Magnoliopsida</taxon>
        <taxon>Magnoliidae</taxon>
        <taxon>Laurales</taxon>
        <taxon>Lauraceae</taxon>
        <taxon>Persea</taxon>
    </lineage>
</organism>
<evidence type="ECO:0000313" key="2">
    <source>
        <dbReference type="Proteomes" id="UP001234297"/>
    </source>
</evidence>
<dbReference type="Proteomes" id="UP001234297">
    <property type="component" value="Chromosome 5"/>
</dbReference>
<sequence>MHKNGVPPSTFTFSSVLSTCGRLPAIQEGKQIYDRIVKSGLLSNKVLQTALLDMYARCGLVDDARYVFDEMPDRDVVSWTAMVAGFAKAGLMKDARRVFDEMPERNVVSWTAMVAGYANSGEVSAAREIFDEIWRKMQCHGLL</sequence>
<protein>
    <submittedName>
        <fullName evidence="1">Uncharacterized protein</fullName>
    </submittedName>
</protein>
<reference evidence="1 2" key="1">
    <citation type="journal article" date="2022" name="Hortic Res">
        <title>A haplotype resolved chromosomal level avocado genome allows analysis of novel avocado genes.</title>
        <authorList>
            <person name="Nath O."/>
            <person name="Fletcher S.J."/>
            <person name="Hayward A."/>
            <person name="Shaw L.M."/>
            <person name="Masouleh A.K."/>
            <person name="Furtado A."/>
            <person name="Henry R.J."/>
            <person name="Mitter N."/>
        </authorList>
    </citation>
    <scope>NUCLEOTIDE SEQUENCE [LARGE SCALE GENOMIC DNA]</scope>
    <source>
        <strain evidence="2">cv. Hass</strain>
    </source>
</reference>
<gene>
    <name evidence="1" type="ORF">MRB53_019043</name>
</gene>
<keyword evidence="2" id="KW-1185">Reference proteome</keyword>
<dbReference type="EMBL" id="CM056813">
    <property type="protein sequence ID" value="KAJ8642349.1"/>
    <property type="molecule type" value="Genomic_DNA"/>
</dbReference>
<proteinExistence type="predicted"/>
<comment type="caution">
    <text evidence="1">The sequence shown here is derived from an EMBL/GenBank/DDBJ whole genome shotgun (WGS) entry which is preliminary data.</text>
</comment>
<evidence type="ECO:0000313" key="1">
    <source>
        <dbReference type="EMBL" id="KAJ8642349.1"/>
    </source>
</evidence>
<name>A0ACC2M9Q9_PERAE</name>